<evidence type="ECO:0000256" key="5">
    <source>
        <dbReference type="ARBA" id="ARBA00022723"/>
    </source>
</evidence>
<reference evidence="12 13" key="1">
    <citation type="submission" date="2016-10" db="EMBL/GenBank/DDBJ databases">
        <authorList>
            <person name="de Groot N.N."/>
        </authorList>
    </citation>
    <scope>NUCLEOTIDE SEQUENCE [LARGE SCALE GENOMIC DNA]</scope>
    <source>
        <strain evidence="12 13">CGMCC 1.9109</strain>
    </source>
</reference>
<dbReference type="Gene3D" id="3.30.1490.20">
    <property type="entry name" value="ATP-grasp fold, A domain"/>
    <property type="match status" value="1"/>
</dbReference>
<dbReference type="PROSITE" id="PS50975">
    <property type="entry name" value="ATP_GRASP"/>
    <property type="match status" value="1"/>
</dbReference>
<dbReference type="GO" id="GO:0046872">
    <property type="term" value="F:metal ion binding"/>
    <property type="evidence" value="ECO:0007669"/>
    <property type="project" value="UniProtKB-KW"/>
</dbReference>
<dbReference type="InterPro" id="IPR004215">
    <property type="entry name" value="GSHS_N"/>
</dbReference>
<protein>
    <recommendedName>
        <fullName evidence="10">Glutathione synthetase</fullName>
        <ecNumber evidence="10">6.3.2.3</ecNumber>
    </recommendedName>
    <alternativeName>
        <fullName evidence="10">GSH synthetase</fullName>
        <shortName evidence="10">GSH-S</shortName>
        <shortName evidence="10">GSHase</shortName>
    </alternativeName>
    <alternativeName>
        <fullName evidence="10">Glutathione synthase</fullName>
    </alternativeName>
</protein>
<keyword evidence="5" id="KW-0479">Metal-binding</keyword>
<dbReference type="SUPFAM" id="SSF52440">
    <property type="entry name" value="PreATP-grasp domain"/>
    <property type="match status" value="1"/>
</dbReference>
<dbReference type="RefSeq" id="WP_068308057.1">
    <property type="nucleotide sequence ID" value="NZ_FNAK01000001.1"/>
</dbReference>
<dbReference type="Proteomes" id="UP000183685">
    <property type="component" value="Unassembled WGS sequence"/>
</dbReference>
<dbReference type="Pfam" id="PF02951">
    <property type="entry name" value="GSH-S_N"/>
    <property type="match status" value="1"/>
</dbReference>
<dbReference type="InterPro" id="IPR004218">
    <property type="entry name" value="GSHS_ATP-bd"/>
</dbReference>
<dbReference type="UniPathway" id="UPA00142">
    <property type="reaction ID" value="UER00210"/>
</dbReference>
<comment type="cofactor">
    <cofactor evidence="2">
        <name>Mg(2+)</name>
        <dbReference type="ChEBI" id="CHEBI:18420"/>
    </cofactor>
</comment>
<keyword evidence="8" id="KW-0460">Magnesium</keyword>
<dbReference type="GO" id="GO:0004363">
    <property type="term" value="F:glutathione synthase activity"/>
    <property type="evidence" value="ECO:0007669"/>
    <property type="project" value="UniProtKB-UniRule"/>
</dbReference>
<keyword evidence="7 10" id="KW-0067">ATP-binding</keyword>
<comment type="catalytic activity">
    <reaction evidence="10">
        <text>gamma-L-glutamyl-L-cysteine + glycine + ATP = glutathione + ADP + phosphate + H(+)</text>
        <dbReference type="Rhea" id="RHEA:13557"/>
        <dbReference type="ChEBI" id="CHEBI:15378"/>
        <dbReference type="ChEBI" id="CHEBI:30616"/>
        <dbReference type="ChEBI" id="CHEBI:43474"/>
        <dbReference type="ChEBI" id="CHEBI:57305"/>
        <dbReference type="ChEBI" id="CHEBI:57925"/>
        <dbReference type="ChEBI" id="CHEBI:58173"/>
        <dbReference type="ChEBI" id="CHEBI:456216"/>
        <dbReference type="EC" id="6.3.2.3"/>
    </reaction>
</comment>
<dbReference type="InterPro" id="IPR006284">
    <property type="entry name" value="Glut_synth_pro"/>
</dbReference>
<proteinExistence type="inferred from homology"/>
<dbReference type="SUPFAM" id="SSF56059">
    <property type="entry name" value="Glutathione synthetase ATP-binding domain-like"/>
    <property type="match status" value="1"/>
</dbReference>
<sequence>MTHTPSFLFIMDPAETLNLETETSLLLMDELITRGVAVYWAEVDDLILRQNTLLVQARRVEAAMPLTLSTQAEKPAAAFSAIVPRTDPPVNEAFLHLTYLLDFAPGHVHQFNRVTALRDMNEKLLPLVWPDLVPPTLTTMNTAAIEAFVEEQSTVVLKPLGDCSGRGIVRVGTSDDGWQEAVRAFVGHGAAARTIQAQAFLPDVAAGDKRVFLLNGEPIGAVNRVPREGAYLANIHQGARVEATELSAHEREAVARIAPLLRRRGLMLVGADFIGGYLTELNITSPSAVRQINAVMGARLERQIVDAMLAAVSDTDPQGVPDTCPVLCCA</sequence>
<dbReference type="InterPro" id="IPR013815">
    <property type="entry name" value="ATP_grasp_subdomain_1"/>
</dbReference>
<keyword evidence="9" id="KW-0464">Manganese</keyword>
<name>A0A1G6UIB8_9PROT</name>
<dbReference type="InterPro" id="IPR016185">
    <property type="entry name" value="PreATP-grasp_dom_sf"/>
</dbReference>
<evidence type="ECO:0000256" key="10">
    <source>
        <dbReference type="HAMAP-Rule" id="MF_00162"/>
    </source>
</evidence>
<dbReference type="EMBL" id="FNAK01000001">
    <property type="protein sequence ID" value="SDD41011.1"/>
    <property type="molecule type" value="Genomic_DNA"/>
</dbReference>
<feature type="domain" description="ATP-grasp" evidence="11">
    <location>
        <begin position="122"/>
        <end position="309"/>
    </location>
</feature>
<comment type="similarity">
    <text evidence="10">Belongs to the prokaryotic GSH synthase family.</text>
</comment>
<comment type="cofactor">
    <cofactor evidence="1">
        <name>Mn(2+)</name>
        <dbReference type="ChEBI" id="CHEBI:29035"/>
    </cofactor>
</comment>
<dbReference type="InterPro" id="IPR011761">
    <property type="entry name" value="ATP-grasp"/>
</dbReference>
<dbReference type="GO" id="GO:0005737">
    <property type="term" value="C:cytoplasm"/>
    <property type="evidence" value="ECO:0007669"/>
    <property type="project" value="TreeGrafter"/>
</dbReference>
<evidence type="ECO:0000256" key="4">
    <source>
        <dbReference type="ARBA" id="ARBA00022684"/>
    </source>
</evidence>
<dbReference type="GO" id="GO:0005524">
    <property type="term" value="F:ATP binding"/>
    <property type="evidence" value="ECO:0007669"/>
    <property type="project" value="UniProtKB-UniRule"/>
</dbReference>
<evidence type="ECO:0000313" key="12">
    <source>
        <dbReference type="EMBL" id="SDD41011.1"/>
    </source>
</evidence>
<dbReference type="HAMAP" id="MF_00162">
    <property type="entry name" value="GSH_S"/>
    <property type="match status" value="1"/>
</dbReference>
<dbReference type="PANTHER" id="PTHR21621">
    <property type="entry name" value="RIBOSOMAL PROTEIN S6 MODIFICATION PROTEIN"/>
    <property type="match status" value="1"/>
</dbReference>
<keyword evidence="13" id="KW-1185">Reference proteome</keyword>
<evidence type="ECO:0000256" key="9">
    <source>
        <dbReference type="ARBA" id="ARBA00023211"/>
    </source>
</evidence>
<organism evidence="12 13">
    <name type="scientific">Kordiimonas lacus</name>
    <dbReference type="NCBI Taxonomy" id="637679"/>
    <lineage>
        <taxon>Bacteria</taxon>
        <taxon>Pseudomonadati</taxon>
        <taxon>Pseudomonadota</taxon>
        <taxon>Alphaproteobacteria</taxon>
        <taxon>Kordiimonadales</taxon>
        <taxon>Kordiimonadaceae</taxon>
        <taxon>Kordiimonas</taxon>
    </lineage>
</organism>
<accession>A0A1G6UIB8</accession>
<evidence type="ECO:0000259" key="11">
    <source>
        <dbReference type="PROSITE" id="PS50975"/>
    </source>
</evidence>
<evidence type="ECO:0000256" key="6">
    <source>
        <dbReference type="ARBA" id="ARBA00022741"/>
    </source>
</evidence>
<dbReference type="EC" id="6.3.2.3" evidence="10"/>
<keyword evidence="3 10" id="KW-0436">Ligase</keyword>
<evidence type="ECO:0000256" key="7">
    <source>
        <dbReference type="ARBA" id="ARBA00022840"/>
    </source>
</evidence>
<dbReference type="Gene3D" id="3.40.50.20">
    <property type="match status" value="1"/>
</dbReference>
<keyword evidence="6 10" id="KW-0547">Nucleotide-binding</keyword>
<dbReference type="STRING" id="637679.GCA_001550055_00291"/>
<comment type="pathway">
    <text evidence="10">Sulfur metabolism; glutathione biosynthesis; glutathione from L-cysteine and L-glutamate: step 2/2.</text>
</comment>
<dbReference type="Pfam" id="PF02955">
    <property type="entry name" value="GSH-S_ATP"/>
    <property type="match status" value="1"/>
</dbReference>
<keyword evidence="4 10" id="KW-0317">Glutathione biosynthesis</keyword>
<evidence type="ECO:0000313" key="13">
    <source>
        <dbReference type="Proteomes" id="UP000183685"/>
    </source>
</evidence>
<evidence type="ECO:0000256" key="8">
    <source>
        <dbReference type="ARBA" id="ARBA00022842"/>
    </source>
</evidence>
<dbReference type="OrthoDB" id="9785415at2"/>
<dbReference type="AlphaFoldDB" id="A0A1G6UIB8"/>
<evidence type="ECO:0000256" key="2">
    <source>
        <dbReference type="ARBA" id="ARBA00001946"/>
    </source>
</evidence>
<evidence type="ECO:0000256" key="1">
    <source>
        <dbReference type="ARBA" id="ARBA00001936"/>
    </source>
</evidence>
<dbReference type="PANTHER" id="PTHR21621:SF4">
    <property type="entry name" value="GLUTATHIONE SYNTHETASE"/>
    <property type="match status" value="1"/>
</dbReference>
<evidence type="ECO:0000256" key="3">
    <source>
        <dbReference type="ARBA" id="ARBA00022598"/>
    </source>
</evidence>
<dbReference type="Gene3D" id="3.30.470.20">
    <property type="entry name" value="ATP-grasp fold, B domain"/>
    <property type="match status" value="1"/>
</dbReference>
<gene>
    <name evidence="10" type="primary">gshB</name>
    <name evidence="12" type="ORF">SAMN04488071_0599</name>
</gene>